<dbReference type="EMBL" id="JAVFKD010000001">
    <property type="protein sequence ID" value="KAK5998863.1"/>
    <property type="molecule type" value="Genomic_DNA"/>
</dbReference>
<protein>
    <submittedName>
        <fullName evidence="2">Uncharacterized protein</fullName>
    </submittedName>
</protein>
<evidence type="ECO:0000313" key="3">
    <source>
        <dbReference type="Proteomes" id="UP001338125"/>
    </source>
</evidence>
<accession>A0ABR0T347</accession>
<name>A0ABR0T347_9HYPO</name>
<feature type="region of interest" description="Disordered" evidence="1">
    <location>
        <begin position="153"/>
        <end position="184"/>
    </location>
</feature>
<evidence type="ECO:0000313" key="2">
    <source>
        <dbReference type="EMBL" id="KAK5998863.1"/>
    </source>
</evidence>
<sequence>MPERIQMIVRGVTLGLDDVRGIAARARPGGASAAEPRFLNHHGNGNFLQAKVDKDDRLSRRFIEQTGARPMPRPAACRQYLEDVNRFLNTLSAAVQFTAGQPGAGTLEDVAAKVMDGVESLLYNCLLQQHSNNQFLQSKVEREDRRQFLEQIGENPGRTGGAVPGVATPPERCNTGDEALLRTG</sequence>
<proteinExistence type="predicted"/>
<evidence type="ECO:0000256" key="1">
    <source>
        <dbReference type="SAM" id="MobiDB-lite"/>
    </source>
</evidence>
<dbReference type="Proteomes" id="UP001338125">
    <property type="component" value="Unassembled WGS sequence"/>
</dbReference>
<comment type="caution">
    <text evidence="2">The sequence shown here is derived from an EMBL/GenBank/DDBJ whole genome shotgun (WGS) entry which is preliminary data.</text>
</comment>
<gene>
    <name evidence="2" type="ORF">PT974_01247</name>
</gene>
<keyword evidence="3" id="KW-1185">Reference proteome</keyword>
<organism evidence="2 3">
    <name type="scientific">Cladobotryum mycophilum</name>
    <dbReference type="NCBI Taxonomy" id="491253"/>
    <lineage>
        <taxon>Eukaryota</taxon>
        <taxon>Fungi</taxon>
        <taxon>Dikarya</taxon>
        <taxon>Ascomycota</taxon>
        <taxon>Pezizomycotina</taxon>
        <taxon>Sordariomycetes</taxon>
        <taxon>Hypocreomycetidae</taxon>
        <taxon>Hypocreales</taxon>
        <taxon>Hypocreaceae</taxon>
        <taxon>Cladobotryum</taxon>
    </lineage>
</organism>
<reference evidence="2 3" key="1">
    <citation type="submission" date="2024-01" db="EMBL/GenBank/DDBJ databases">
        <title>Complete genome of Cladobotryum mycophilum ATHUM6906.</title>
        <authorList>
            <person name="Christinaki A.C."/>
            <person name="Myridakis A.I."/>
            <person name="Kouvelis V.N."/>
        </authorList>
    </citation>
    <scope>NUCLEOTIDE SEQUENCE [LARGE SCALE GENOMIC DNA]</scope>
    <source>
        <strain evidence="2 3">ATHUM6906</strain>
    </source>
</reference>